<dbReference type="EMBL" id="JAEUXJ010000013">
    <property type="protein sequence ID" value="MBL6458238.1"/>
    <property type="molecule type" value="Genomic_DNA"/>
</dbReference>
<organism evidence="2 3">
    <name type="scientific">Belnapia mucosa</name>
    <dbReference type="NCBI Taxonomy" id="2804532"/>
    <lineage>
        <taxon>Bacteria</taxon>
        <taxon>Pseudomonadati</taxon>
        <taxon>Pseudomonadota</taxon>
        <taxon>Alphaproteobacteria</taxon>
        <taxon>Acetobacterales</taxon>
        <taxon>Roseomonadaceae</taxon>
        <taxon>Belnapia</taxon>
    </lineage>
</organism>
<protein>
    <submittedName>
        <fullName evidence="2">Uncharacterized protein</fullName>
    </submittedName>
</protein>
<evidence type="ECO:0000313" key="3">
    <source>
        <dbReference type="Proteomes" id="UP000606490"/>
    </source>
</evidence>
<evidence type="ECO:0000313" key="2">
    <source>
        <dbReference type="EMBL" id="MBL6458238.1"/>
    </source>
</evidence>
<feature type="region of interest" description="Disordered" evidence="1">
    <location>
        <begin position="1"/>
        <end position="26"/>
    </location>
</feature>
<reference evidence="2 3" key="1">
    <citation type="submission" date="2021-01" db="EMBL/GenBank/DDBJ databases">
        <title>Belnapia mucosa sp. nov. and Belnapia arida sp. nov., isolated from the Tabernas Desert (Almeria, Spain).</title>
        <authorList>
            <person name="Molina-Menor E."/>
            <person name="Vidal-Verdu A."/>
            <person name="Calonge A."/>
            <person name="Satari L."/>
            <person name="Pereto Magraner J."/>
            <person name="Porcar Miralles M."/>
        </authorList>
    </citation>
    <scope>NUCLEOTIDE SEQUENCE [LARGE SCALE GENOMIC DNA]</scope>
    <source>
        <strain evidence="2 3">T6</strain>
    </source>
</reference>
<proteinExistence type="predicted"/>
<comment type="caution">
    <text evidence="2">The sequence shown here is derived from an EMBL/GenBank/DDBJ whole genome shotgun (WGS) entry which is preliminary data.</text>
</comment>
<keyword evidence="3" id="KW-1185">Reference proteome</keyword>
<sequence>MDVGKSAGRFSATSPVASKRSRKSDGWLAARRGPIVPLLLPDEPGIYRLDMLLLERSTSTRSAAAGGNASLMALG</sequence>
<evidence type="ECO:0000256" key="1">
    <source>
        <dbReference type="SAM" id="MobiDB-lite"/>
    </source>
</evidence>
<dbReference type="Proteomes" id="UP000606490">
    <property type="component" value="Unassembled WGS sequence"/>
</dbReference>
<gene>
    <name evidence="2" type="ORF">JMJ55_23145</name>
</gene>
<name>A0ABS1V9A7_9PROT</name>
<accession>A0ABS1V9A7</accession>
<dbReference type="RefSeq" id="WP_202827985.1">
    <property type="nucleotide sequence ID" value="NZ_JAEUXJ010000013.1"/>
</dbReference>